<feature type="compositionally biased region" description="Basic and acidic residues" evidence="6">
    <location>
        <begin position="314"/>
        <end position="331"/>
    </location>
</feature>
<dbReference type="SMART" id="SM00220">
    <property type="entry name" value="S_TKc"/>
    <property type="match status" value="1"/>
</dbReference>
<dbReference type="InterPro" id="IPR011009">
    <property type="entry name" value="Kinase-like_dom_sf"/>
</dbReference>
<keyword evidence="4 5" id="KW-0067">ATP-binding</keyword>
<dbReference type="PROSITE" id="PS00107">
    <property type="entry name" value="PROTEIN_KINASE_ATP"/>
    <property type="match status" value="1"/>
</dbReference>
<dbReference type="Gene3D" id="1.10.510.10">
    <property type="entry name" value="Transferase(Phosphotransferase) domain 1"/>
    <property type="match status" value="1"/>
</dbReference>
<dbReference type="SUPFAM" id="SSF56112">
    <property type="entry name" value="Protein kinase-like (PK-like)"/>
    <property type="match status" value="1"/>
</dbReference>
<dbReference type="Pfam" id="PF00069">
    <property type="entry name" value="Pkinase"/>
    <property type="match status" value="1"/>
</dbReference>
<feature type="region of interest" description="Disordered" evidence="6">
    <location>
        <begin position="302"/>
        <end position="341"/>
    </location>
</feature>
<name>A0A2W5TAX6_9BACT</name>
<keyword evidence="3" id="KW-0418">Kinase</keyword>
<gene>
    <name evidence="8" type="ORF">DI536_18170</name>
</gene>
<feature type="domain" description="Protein kinase" evidence="7">
    <location>
        <begin position="20"/>
        <end position="277"/>
    </location>
</feature>
<evidence type="ECO:0000256" key="2">
    <source>
        <dbReference type="ARBA" id="ARBA00022741"/>
    </source>
</evidence>
<keyword evidence="2 5" id="KW-0547">Nucleotide-binding</keyword>
<evidence type="ECO:0000313" key="8">
    <source>
        <dbReference type="EMBL" id="PZR11067.1"/>
    </source>
</evidence>
<dbReference type="InterPro" id="IPR017441">
    <property type="entry name" value="Protein_kinase_ATP_BS"/>
</dbReference>
<dbReference type="PANTHER" id="PTHR43289">
    <property type="entry name" value="MITOGEN-ACTIVATED PROTEIN KINASE KINASE KINASE 20-RELATED"/>
    <property type="match status" value="1"/>
</dbReference>
<evidence type="ECO:0000313" key="9">
    <source>
        <dbReference type="Proteomes" id="UP000249061"/>
    </source>
</evidence>
<proteinExistence type="predicted"/>
<evidence type="ECO:0000256" key="6">
    <source>
        <dbReference type="SAM" id="MobiDB-lite"/>
    </source>
</evidence>
<accession>A0A2W5TAX6</accession>
<evidence type="ECO:0000256" key="3">
    <source>
        <dbReference type="ARBA" id="ARBA00022777"/>
    </source>
</evidence>
<feature type="binding site" evidence="5">
    <location>
        <position position="49"/>
    </location>
    <ligand>
        <name>ATP</name>
        <dbReference type="ChEBI" id="CHEBI:30616"/>
    </ligand>
</feature>
<sequence length="341" mass="37450">MGADEEDRTKVVSIVYGRRWRLESRLGAGGMGNVFRGFDLQENRPVALKTLGMHLADDPEFVKRFEREAQLLARLKHKALPAIHELSRHEGMPYFVMTLVEGKTLAELLAEKKKLIPRFVYSLLQQLSSVMAYLHARGVVHRDLKPENLMVDDAGRLSLIDFGISAQTNVTRLTLPGVALGTPLYMAPESITVGKATPSSDVYAMGLLAFTMLTGEHPFAREDRNGMRTRQVKEVPPAASTVSAGVSVGISKVISRALEKTPSARFATAGDFVEALRVAWGFEKLPGDENTDEVTSDVARTAPDLGLVGPMPTRNERAINDESARPTDAHQRSTLLDESDD</sequence>
<dbReference type="Proteomes" id="UP000249061">
    <property type="component" value="Unassembled WGS sequence"/>
</dbReference>
<keyword evidence="1" id="KW-0808">Transferase</keyword>
<organism evidence="8 9">
    <name type="scientific">Archangium gephyra</name>
    <dbReference type="NCBI Taxonomy" id="48"/>
    <lineage>
        <taxon>Bacteria</taxon>
        <taxon>Pseudomonadati</taxon>
        <taxon>Myxococcota</taxon>
        <taxon>Myxococcia</taxon>
        <taxon>Myxococcales</taxon>
        <taxon>Cystobacterineae</taxon>
        <taxon>Archangiaceae</taxon>
        <taxon>Archangium</taxon>
    </lineage>
</organism>
<evidence type="ECO:0000256" key="4">
    <source>
        <dbReference type="ARBA" id="ARBA00022840"/>
    </source>
</evidence>
<dbReference type="AlphaFoldDB" id="A0A2W5TAX6"/>
<dbReference type="PROSITE" id="PS00108">
    <property type="entry name" value="PROTEIN_KINASE_ST"/>
    <property type="match status" value="1"/>
</dbReference>
<protein>
    <recommendedName>
        <fullName evidence="7">Protein kinase domain-containing protein</fullName>
    </recommendedName>
</protein>
<dbReference type="PROSITE" id="PS50011">
    <property type="entry name" value="PROTEIN_KINASE_DOM"/>
    <property type="match status" value="1"/>
</dbReference>
<dbReference type="EMBL" id="QFQP01000015">
    <property type="protein sequence ID" value="PZR11067.1"/>
    <property type="molecule type" value="Genomic_DNA"/>
</dbReference>
<dbReference type="GO" id="GO:0005524">
    <property type="term" value="F:ATP binding"/>
    <property type="evidence" value="ECO:0007669"/>
    <property type="project" value="UniProtKB-UniRule"/>
</dbReference>
<evidence type="ECO:0000256" key="5">
    <source>
        <dbReference type="PROSITE-ProRule" id="PRU10141"/>
    </source>
</evidence>
<evidence type="ECO:0000256" key="1">
    <source>
        <dbReference type="ARBA" id="ARBA00022679"/>
    </source>
</evidence>
<dbReference type="PANTHER" id="PTHR43289:SF6">
    <property type="entry name" value="SERINE_THREONINE-PROTEIN KINASE NEKL-3"/>
    <property type="match status" value="1"/>
</dbReference>
<dbReference type="GO" id="GO:0004674">
    <property type="term" value="F:protein serine/threonine kinase activity"/>
    <property type="evidence" value="ECO:0007669"/>
    <property type="project" value="TreeGrafter"/>
</dbReference>
<feature type="compositionally biased region" description="Polar residues" evidence="6">
    <location>
        <begin position="332"/>
        <end position="341"/>
    </location>
</feature>
<comment type="caution">
    <text evidence="8">The sequence shown here is derived from an EMBL/GenBank/DDBJ whole genome shotgun (WGS) entry which is preliminary data.</text>
</comment>
<dbReference type="Gene3D" id="3.30.200.20">
    <property type="entry name" value="Phosphorylase Kinase, domain 1"/>
    <property type="match status" value="1"/>
</dbReference>
<reference evidence="8 9" key="1">
    <citation type="submission" date="2017-08" db="EMBL/GenBank/DDBJ databases">
        <title>Infants hospitalized years apart are colonized by the same room-sourced microbial strains.</title>
        <authorList>
            <person name="Brooks B."/>
            <person name="Olm M.R."/>
            <person name="Firek B.A."/>
            <person name="Baker R."/>
            <person name="Thomas B.C."/>
            <person name="Morowitz M.J."/>
            <person name="Banfield J.F."/>
        </authorList>
    </citation>
    <scope>NUCLEOTIDE SEQUENCE [LARGE SCALE GENOMIC DNA]</scope>
    <source>
        <strain evidence="8">S2_003_000_R2_14</strain>
    </source>
</reference>
<dbReference type="InterPro" id="IPR000719">
    <property type="entry name" value="Prot_kinase_dom"/>
</dbReference>
<dbReference type="CDD" id="cd14014">
    <property type="entry name" value="STKc_PknB_like"/>
    <property type="match status" value="1"/>
</dbReference>
<evidence type="ECO:0000259" key="7">
    <source>
        <dbReference type="PROSITE" id="PS50011"/>
    </source>
</evidence>
<dbReference type="InterPro" id="IPR008271">
    <property type="entry name" value="Ser/Thr_kinase_AS"/>
</dbReference>